<evidence type="ECO:0000256" key="1">
    <source>
        <dbReference type="ARBA" id="ARBA00022737"/>
    </source>
</evidence>
<dbReference type="InterPro" id="IPR011990">
    <property type="entry name" value="TPR-like_helical_dom_sf"/>
</dbReference>
<dbReference type="Proteomes" id="UP000539265">
    <property type="component" value="Unassembled WGS sequence"/>
</dbReference>
<organism evidence="4 5">
    <name type="scientific">Mucilaginibacter gotjawali</name>
    <dbReference type="NCBI Taxonomy" id="1550579"/>
    <lineage>
        <taxon>Bacteria</taxon>
        <taxon>Pseudomonadati</taxon>
        <taxon>Bacteroidota</taxon>
        <taxon>Sphingobacteriia</taxon>
        <taxon>Sphingobacteriales</taxon>
        <taxon>Sphingobacteriaceae</taxon>
        <taxon>Mucilaginibacter</taxon>
    </lineage>
</organism>
<dbReference type="PROSITE" id="PS50005">
    <property type="entry name" value="TPR"/>
    <property type="match status" value="1"/>
</dbReference>
<dbReference type="PANTHER" id="PTHR45586:SF1">
    <property type="entry name" value="LIPOPOLYSACCHARIDE ASSEMBLY PROTEIN B"/>
    <property type="match status" value="1"/>
</dbReference>
<dbReference type="EMBL" id="JACHWX010000005">
    <property type="protein sequence ID" value="MBB3055928.1"/>
    <property type="molecule type" value="Genomic_DNA"/>
</dbReference>
<dbReference type="Gene3D" id="1.25.40.10">
    <property type="entry name" value="Tetratricopeptide repeat domain"/>
    <property type="match status" value="1"/>
</dbReference>
<dbReference type="AlphaFoldDB" id="A0A839SEF0"/>
<dbReference type="OrthoDB" id="747875at2"/>
<evidence type="ECO:0000256" key="2">
    <source>
        <dbReference type="ARBA" id="ARBA00022803"/>
    </source>
</evidence>
<dbReference type="InterPro" id="IPR051012">
    <property type="entry name" value="CellSynth/LPSAsmb/PSIAsmb"/>
</dbReference>
<evidence type="ECO:0000313" key="4">
    <source>
        <dbReference type="EMBL" id="MBB3055928.1"/>
    </source>
</evidence>
<dbReference type="InterPro" id="IPR019734">
    <property type="entry name" value="TPR_rpt"/>
</dbReference>
<dbReference type="SUPFAM" id="SSF48452">
    <property type="entry name" value="TPR-like"/>
    <property type="match status" value="1"/>
</dbReference>
<keyword evidence="2 3" id="KW-0802">TPR repeat</keyword>
<name>A0A839SEF0_9SPHI</name>
<sequence>MKKRKKKTEQKTTPKIIALNLLRMMQVKHKNKKTMQGRKIVLPLLIMLFIAPSAFCQSEVLKGVVNSLAFYKQKKELKYLGSAKNSVDSLIKASPDSLELERNVYKAVVYSSILYIDSLNSLKQPVQMFQQTADLIDRLQAKRKSYKYQVELDYSKRCLANVYIRKGFVALNMSDFVAALQLFEAAKKYAPDFKQLAAYIAFTNNKLGNLHAAARYYESMVGGDSTKAEYAEAAAGIYKSFGDTLSALNVLKKARKVLPGDKSLLLDEANIYTNRKDYNQLVNLLPALLDINTNNADIAFVAANCYDHLGQYNKAESLYLRSIELNSSAYDPIFNLGLLYFKQSKLPRDKDKSQDETRAAQWLERANEISPNEVDCLQVLKLVYEQEGNQNQINKVNNKLKQLTN</sequence>
<comment type="caution">
    <text evidence="4">The sequence shown here is derived from an EMBL/GenBank/DDBJ whole genome shotgun (WGS) entry which is preliminary data.</text>
</comment>
<keyword evidence="1" id="KW-0677">Repeat</keyword>
<accession>A0A839SEF0</accession>
<gene>
    <name evidence="4" type="ORF">FHS11_002347</name>
</gene>
<evidence type="ECO:0000313" key="5">
    <source>
        <dbReference type="Proteomes" id="UP000539265"/>
    </source>
</evidence>
<dbReference type="RefSeq" id="WP_157750577.1">
    <property type="nucleotide sequence ID" value="NZ_AP017313.1"/>
</dbReference>
<keyword evidence="5" id="KW-1185">Reference proteome</keyword>
<proteinExistence type="predicted"/>
<evidence type="ECO:0000256" key="3">
    <source>
        <dbReference type="PROSITE-ProRule" id="PRU00339"/>
    </source>
</evidence>
<dbReference type="SMART" id="SM00028">
    <property type="entry name" value="TPR"/>
    <property type="match status" value="2"/>
</dbReference>
<dbReference type="PANTHER" id="PTHR45586">
    <property type="entry name" value="TPR REPEAT-CONTAINING PROTEIN PA4667"/>
    <property type="match status" value="1"/>
</dbReference>
<protein>
    <submittedName>
        <fullName evidence="4">Tetratricopeptide (TPR) repeat protein</fullName>
    </submittedName>
</protein>
<reference evidence="4" key="1">
    <citation type="submission" date="2020-08" db="EMBL/GenBank/DDBJ databases">
        <title>Genomic Encyclopedia of Type Strains, Phase III (KMG-III): the genomes of soil and plant-associated and newly described type strains.</title>
        <authorList>
            <person name="Whitman W."/>
        </authorList>
    </citation>
    <scope>NUCLEOTIDE SEQUENCE [LARGE SCALE GENOMIC DNA]</scope>
    <source>
        <strain evidence="4">CECT 8628</strain>
    </source>
</reference>
<feature type="repeat" description="TPR" evidence="3">
    <location>
        <begin position="160"/>
        <end position="193"/>
    </location>
</feature>